<protein>
    <submittedName>
        <fullName evidence="2">Uncharacterized protein</fullName>
    </submittedName>
</protein>
<dbReference type="Proteomes" id="UP000327157">
    <property type="component" value="Unassembled WGS sequence"/>
</dbReference>
<feature type="compositionally biased region" description="Polar residues" evidence="1">
    <location>
        <begin position="23"/>
        <end position="46"/>
    </location>
</feature>
<accession>A0A5N5FTC6</accession>
<reference evidence="2 3" key="1">
    <citation type="submission" date="2019-09" db="EMBL/GenBank/DDBJ databases">
        <authorList>
            <person name="Ou C."/>
        </authorList>
    </citation>
    <scope>NUCLEOTIDE SEQUENCE [LARGE SCALE GENOMIC DNA]</scope>
    <source>
        <strain evidence="2">S2</strain>
        <tissue evidence="2">Leaf</tissue>
    </source>
</reference>
<name>A0A5N5FTC6_9ROSA</name>
<evidence type="ECO:0000313" key="2">
    <source>
        <dbReference type="EMBL" id="KAB2604871.1"/>
    </source>
</evidence>
<dbReference type="EMBL" id="SMOL01000577">
    <property type="protein sequence ID" value="KAB2604871.1"/>
    <property type="molecule type" value="Genomic_DNA"/>
</dbReference>
<organism evidence="2 3">
    <name type="scientific">Pyrus ussuriensis x Pyrus communis</name>
    <dbReference type="NCBI Taxonomy" id="2448454"/>
    <lineage>
        <taxon>Eukaryota</taxon>
        <taxon>Viridiplantae</taxon>
        <taxon>Streptophyta</taxon>
        <taxon>Embryophyta</taxon>
        <taxon>Tracheophyta</taxon>
        <taxon>Spermatophyta</taxon>
        <taxon>Magnoliopsida</taxon>
        <taxon>eudicotyledons</taxon>
        <taxon>Gunneridae</taxon>
        <taxon>Pentapetalae</taxon>
        <taxon>rosids</taxon>
        <taxon>fabids</taxon>
        <taxon>Rosales</taxon>
        <taxon>Rosaceae</taxon>
        <taxon>Amygdaloideae</taxon>
        <taxon>Maleae</taxon>
        <taxon>Pyrus</taxon>
    </lineage>
</organism>
<evidence type="ECO:0000313" key="3">
    <source>
        <dbReference type="Proteomes" id="UP000327157"/>
    </source>
</evidence>
<keyword evidence="3" id="KW-1185">Reference proteome</keyword>
<evidence type="ECO:0000256" key="1">
    <source>
        <dbReference type="SAM" id="MobiDB-lite"/>
    </source>
</evidence>
<sequence>MSFNPFKQPIDLEHTLKPVKIFKTQSLPSSPCHSESHTPKSASSSPKAELEEDEMAMANNNNNNNDNEANRALKDKPLEDIMSTLVGQVSSLAQSTQDLKVSTQAFMNKIDHSIANLETQVGWIAAVINQRELGKLPSQVVVNPKDLNNARVNVITLRSGKKLKSTKEP</sequence>
<dbReference type="AlphaFoldDB" id="A0A5N5FTC6"/>
<feature type="region of interest" description="Disordered" evidence="1">
    <location>
        <begin position="23"/>
        <end position="52"/>
    </location>
</feature>
<reference evidence="2 3" key="2">
    <citation type="submission" date="2019-11" db="EMBL/GenBank/DDBJ databases">
        <title>A de novo genome assembly of a pear dwarfing rootstock.</title>
        <authorList>
            <person name="Wang F."/>
            <person name="Wang J."/>
            <person name="Li S."/>
            <person name="Zhang Y."/>
            <person name="Fang M."/>
            <person name="Ma L."/>
            <person name="Zhao Y."/>
            <person name="Jiang S."/>
        </authorList>
    </citation>
    <scope>NUCLEOTIDE SEQUENCE [LARGE SCALE GENOMIC DNA]</scope>
    <source>
        <strain evidence="2">S2</strain>
        <tissue evidence="2">Leaf</tissue>
    </source>
</reference>
<gene>
    <name evidence="2" type="ORF">D8674_037158</name>
</gene>
<dbReference type="OrthoDB" id="1937287at2759"/>
<comment type="caution">
    <text evidence="2">The sequence shown here is derived from an EMBL/GenBank/DDBJ whole genome shotgun (WGS) entry which is preliminary data.</text>
</comment>
<proteinExistence type="predicted"/>